<evidence type="ECO:0000313" key="2">
    <source>
        <dbReference type="Proteomes" id="UP001159363"/>
    </source>
</evidence>
<organism evidence="1 2">
    <name type="scientific">Dryococelus australis</name>
    <dbReference type="NCBI Taxonomy" id="614101"/>
    <lineage>
        <taxon>Eukaryota</taxon>
        <taxon>Metazoa</taxon>
        <taxon>Ecdysozoa</taxon>
        <taxon>Arthropoda</taxon>
        <taxon>Hexapoda</taxon>
        <taxon>Insecta</taxon>
        <taxon>Pterygota</taxon>
        <taxon>Neoptera</taxon>
        <taxon>Polyneoptera</taxon>
        <taxon>Phasmatodea</taxon>
        <taxon>Verophasmatodea</taxon>
        <taxon>Anareolatae</taxon>
        <taxon>Phasmatidae</taxon>
        <taxon>Eurycanthinae</taxon>
        <taxon>Dryococelus</taxon>
    </lineage>
</organism>
<comment type="caution">
    <text evidence="1">The sequence shown here is derived from an EMBL/GenBank/DDBJ whole genome shotgun (WGS) entry which is preliminary data.</text>
</comment>
<accession>A0ABQ9H978</accession>
<protein>
    <submittedName>
        <fullName evidence="1">Uncharacterized protein</fullName>
    </submittedName>
</protein>
<gene>
    <name evidence="1" type="ORF">PR048_017308</name>
</gene>
<reference evidence="1 2" key="1">
    <citation type="submission" date="2023-02" db="EMBL/GenBank/DDBJ databases">
        <title>LHISI_Scaffold_Assembly.</title>
        <authorList>
            <person name="Stuart O.P."/>
            <person name="Cleave R."/>
            <person name="Magrath M.J.L."/>
            <person name="Mikheyev A.S."/>
        </authorList>
    </citation>
    <scope>NUCLEOTIDE SEQUENCE [LARGE SCALE GENOMIC DNA]</scope>
    <source>
        <strain evidence="1">Daus_M_001</strain>
        <tissue evidence="1">Leg muscle</tissue>
    </source>
</reference>
<proteinExistence type="predicted"/>
<keyword evidence="2" id="KW-1185">Reference proteome</keyword>
<name>A0ABQ9H978_9NEOP</name>
<dbReference type="Proteomes" id="UP001159363">
    <property type="component" value="Chromosome 5"/>
</dbReference>
<sequence length="148" mass="16724">MIEEVMTELCGANKLELFVLDAFHGHITDSQDTTTSLGCCVNKSFKDHLQSKYSERLTARVHETPPSGRIKKPTVMHLQRISVWHNIDSEVIVMGFKRCFVSNSLKGSNDILCINLRKCPVLIMQNQQMKAGTELKFKDVSSPVKCLE</sequence>
<dbReference type="EMBL" id="JARBHB010000006">
    <property type="protein sequence ID" value="KAJ8880837.1"/>
    <property type="molecule type" value="Genomic_DNA"/>
</dbReference>
<evidence type="ECO:0000313" key="1">
    <source>
        <dbReference type="EMBL" id="KAJ8880837.1"/>
    </source>
</evidence>